<protein>
    <submittedName>
        <fullName evidence="1">Uncharacterized protein</fullName>
    </submittedName>
</protein>
<dbReference type="Proteomes" id="UP001046870">
    <property type="component" value="Chromosome 4"/>
</dbReference>
<organism evidence="1 2">
    <name type="scientific">Megalops atlanticus</name>
    <name type="common">Tarpon</name>
    <name type="synonym">Clupea gigantea</name>
    <dbReference type="NCBI Taxonomy" id="7932"/>
    <lineage>
        <taxon>Eukaryota</taxon>
        <taxon>Metazoa</taxon>
        <taxon>Chordata</taxon>
        <taxon>Craniata</taxon>
        <taxon>Vertebrata</taxon>
        <taxon>Euteleostomi</taxon>
        <taxon>Actinopterygii</taxon>
        <taxon>Neopterygii</taxon>
        <taxon>Teleostei</taxon>
        <taxon>Elopiformes</taxon>
        <taxon>Megalopidae</taxon>
        <taxon>Megalops</taxon>
    </lineage>
</organism>
<evidence type="ECO:0000313" key="2">
    <source>
        <dbReference type="Proteomes" id="UP001046870"/>
    </source>
</evidence>
<accession>A0A9D3TDW8</accession>
<evidence type="ECO:0000313" key="1">
    <source>
        <dbReference type="EMBL" id="KAG7481453.1"/>
    </source>
</evidence>
<sequence length="80" mass="8736">MRIGLESVFLKKQVCCALSFWVGIPRHCSPGSASEDNYATSFNIKLKPAMEASVEGDGCRSPLLVRPDDIKSTFLSRDTG</sequence>
<keyword evidence="2" id="KW-1185">Reference proteome</keyword>
<dbReference type="AlphaFoldDB" id="A0A9D3TDW8"/>
<dbReference type="EMBL" id="JAFDVH010000004">
    <property type="protein sequence ID" value="KAG7481453.1"/>
    <property type="molecule type" value="Genomic_DNA"/>
</dbReference>
<name>A0A9D3TDW8_MEGAT</name>
<dbReference type="OrthoDB" id="10455554at2759"/>
<comment type="caution">
    <text evidence="1">The sequence shown here is derived from an EMBL/GenBank/DDBJ whole genome shotgun (WGS) entry which is preliminary data.</text>
</comment>
<gene>
    <name evidence="1" type="ORF">MATL_G00066860</name>
</gene>
<proteinExistence type="predicted"/>
<reference evidence="1" key="1">
    <citation type="submission" date="2021-01" db="EMBL/GenBank/DDBJ databases">
        <authorList>
            <person name="Zahm M."/>
            <person name="Roques C."/>
            <person name="Cabau C."/>
            <person name="Klopp C."/>
            <person name="Donnadieu C."/>
            <person name="Jouanno E."/>
            <person name="Lampietro C."/>
            <person name="Louis A."/>
            <person name="Herpin A."/>
            <person name="Echchiki A."/>
            <person name="Berthelot C."/>
            <person name="Parey E."/>
            <person name="Roest-Crollius H."/>
            <person name="Braasch I."/>
            <person name="Postlethwait J."/>
            <person name="Bobe J."/>
            <person name="Montfort J."/>
            <person name="Bouchez O."/>
            <person name="Begum T."/>
            <person name="Mejri S."/>
            <person name="Adams A."/>
            <person name="Chen W.-J."/>
            <person name="Guiguen Y."/>
        </authorList>
    </citation>
    <scope>NUCLEOTIDE SEQUENCE</scope>
    <source>
        <strain evidence="1">YG-15Mar2019-1</strain>
        <tissue evidence="1">Brain</tissue>
    </source>
</reference>